<sequence>MRVRPRAGVNPGWLYLCFASWQVQAQVKAQSCGSVVDAVYPGDLDDVILPPIDEVRGDAAYQCWKDFAEANRLEANAIDRLESSMLASVEAS</sequence>
<gene>
    <name evidence="1" type="ORF">BLIN9172_02411</name>
</gene>
<proteinExistence type="predicted"/>
<dbReference type="AlphaFoldDB" id="A0A2H1JQW0"/>
<protein>
    <submittedName>
        <fullName evidence="1">Uncharacterized protein</fullName>
    </submittedName>
</protein>
<reference evidence="1 2" key="1">
    <citation type="submission" date="2017-03" db="EMBL/GenBank/DDBJ databases">
        <authorList>
            <person name="Afonso C.L."/>
            <person name="Miller P.J."/>
            <person name="Scott M.A."/>
            <person name="Spackman E."/>
            <person name="Goraichik I."/>
            <person name="Dimitrov K.M."/>
            <person name="Suarez D.L."/>
            <person name="Swayne D.E."/>
        </authorList>
    </citation>
    <scope>NUCLEOTIDE SEQUENCE [LARGE SCALE GENOMIC DNA]</scope>
    <source>
        <strain evidence="1 2">ATCC 9172</strain>
    </source>
</reference>
<accession>A0A2H1JQW0</accession>
<organism evidence="1 2">
    <name type="scientific">Brevibacterium linens ATCC 9172</name>
    <dbReference type="NCBI Taxonomy" id="1255617"/>
    <lineage>
        <taxon>Bacteria</taxon>
        <taxon>Bacillati</taxon>
        <taxon>Actinomycetota</taxon>
        <taxon>Actinomycetes</taxon>
        <taxon>Micrococcales</taxon>
        <taxon>Brevibacteriaceae</taxon>
        <taxon>Brevibacterium</taxon>
    </lineage>
</organism>
<name>A0A2H1JQW0_BRELN</name>
<evidence type="ECO:0000313" key="2">
    <source>
        <dbReference type="Proteomes" id="UP000234641"/>
    </source>
</evidence>
<evidence type="ECO:0000313" key="1">
    <source>
        <dbReference type="EMBL" id="SMX89821.1"/>
    </source>
</evidence>
<dbReference type="EMBL" id="FXYY01000015">
    <property type="protein sequence ID" value="SMX89821.1"/>
    <property type="molecule type" value="Genomic_DNA"/>
</dbReference>
<dbReference type="Proteomes" id="UP000234641">
    <property type="component" value="Unassembled WGS sequence"/>
</dbReference>